<evidence type="ECO:0000313" key="1">
    <source>
        <dbReference type="EMBL" id="CAB4241845.1"/>
    </source>
</evidence>
<proteinExistence type="predicted"/>
<gene>
    <name evidence="1" type="ORF">UFOVP71_383</name>
</gene>
<sequence>MNYYYEIADQVTVFGSDHKYWVQRDIDNKHGSASFHFDTMLHSNRTWREDGKEVRFVKNRFYDPNKTEVDFEEFLLVKLSARSLP</sequence>
<protein>
    <submittedName>
        <fullName evidence="1">Uncharacterized protein</fullName>
    </submittedName>
</protein>
<organism evidence="1">
    <name type="scientific">uncultured Caudovirales phage</name>
    <dbReference type="NCBI Taxonomy" id="2100421"/>
    <lineage>
        <taxon>Viruses</taxon>
        <taxon>Duplodnaviria</taxon>
        <taxon>Heunggongvirae</taxon>
        <taxon>Uroviricota</taxon>
        <taxon>Caudoviricetes</taxon>
        <taxon>Peduoviridae</taxon>
        <taxon>Maltschvirus</taxon>
        <taxon>Maltschvirus maltsch</taxon>
    </lineage>
</organism>
<accession>A0A6J5TA87</accession>
<name>A0A6J5TA87_9CAUD</name>
<dbReference type="EMBL" id="LR797824">
    <property type="protein sequence ID" value="CAB4241845.1"/>
    <property type="molecule type" value="Genomic_DNA"/>
</dbReference>
<reference evidence="1" key="1">
    <citation type="submission" date="2020-05" db="EMBL/GenBank/DDBJ databases">
        <authorList>
            <person name="Chiriac C."/>
            <person name="Salcher M."/>
            <person name="Ghai R."/>
            <person name="Kavagutti S V."/>
        </authorList>
    </citation>
    <scope>NUCLEOTIDE SEQUENCE</scope>
</reference>